<dbReference type="HOGENOM" id="CLU_1199703_0_0_1"/>
<dbReference type="Proteomes" id="UP000002497">
    <property type="component" value="Unassembled WGS sequence"/>
</dbReference>
<dbReference type="VEuPathDB" id="FungiDB:CPSG_07928"/>
<dbReference type="VEuPathDB" id="FungiDB:D8B26_002396"/>
<name>E9DCW6_COCPS</name>
<reference evidence="2" key="2">
    <citation type="submission" date="2010-03" db="EMBL/GenBank/DDBJ databases">
        <title>The genome sequence of Coccidioides posadasii strain Silveira.</title>
        <authorList>
            <consortium name="The Broad Institute Genome Sequencing Center for Infectious Disease"/>
            <person name="Neafsey D."/>
            <person name="Orbach M."/>
            <person name="Henn M.R."/>
            <person name="Cole G.T."/>
            <person name="Galgiani J."/>
            <person name="Gardner M.J."/>
            <person name="Kirkland T.N."/>
            <person name="Taylor J.W."/>
            <person name="Young S.K."/>
            <person name="Zeng Q."/>
            <person name="Koehrsen M."/>
            <person name="Alvarado L."/>
            <person name="Berlin A."/>
            <person name="Borenstein D."/>
            <person name="Chapman S.B."/>
            <person name="Chen Z."/>
            <person name="Engels R."/>
            <person name="Freedman E."/>
            <person name="Gellesch M."/>
            <person name="Goldberg J."/>
            <person name="Griggs A."/>
            <person name="Gujja S."/>
            <person name="Heilman E."/>
            <person name="Heiman D."/>
            <person name="Howarth C."/>
            <person name="Jen D."/>
            <person name="Larson L."/>
            <person name="Mehta T."/>
            <person name="Neiman D."/>
            <person name="Park D."/>
            <person name="Pearson M."/>
            <person name="Richards J."/>
            <person name="Roberts A."/>
            <person name="Saif S."/>
            <person name="Shea T."/>
            <person name="Shenoy N."/>
            <person name="Sisk P."/>
            <person name="Stolte C."/>
            <person name="Sykes S."/>
            <person name="Walk T."/>
            <person name="White J."/>
            <person name="Yandava C."/>
            <person name="Haas B."/>
            <person name="Nusbaum C."/>
            <person name="Birren B."/>
        </authorList>
    </citation>
    <scope>NUCLEOTIDE SEQUENCE [LARGE SCALE GENOMIC DNA]</scope>
    <source>
        <strain evidence="2">RMSCC 757 / Silveira</strain>
    </source>
</reference>
<dbReference type="AlphaFoldDB" id="E9DCW6"/>
<gene>
    <name evidence="1" type="ORF">CPSG_07928</name>
</gene>
<accession>E9DCW6</accession>
<dbReference type="EMBL" id="GL636500">
    <property type="protein sequence ID" value="EFW15491.1"/>
    <property type="molecule type" value="Genomic_DNA"/>
</dbReference>
<evidence type="ECO:0000313" key="1">
    <source>
        <dbReference type="EMBL" id="EFW15491.1"/>
    </source>
</evidence>
<protein>
    <submittedName>
        <fullName evidence="1">Uncharacterized protein</fullName>
    </submittedName>
</protein>
<reference evidence="2" key="1">
    <citation type="journal article" date="2010" name="Genome Res.">
        <title>Population genomic sequencing of Coccidioides fungi reveals recent hybridization and transposon control.</title>
        <authorList>
            <person name="Neafsey D.E."/>
            <person name="Barker B.M."/>
            <person name="Sharpton T.J."/>
            <person name="Stajich J.E."/>
            <person name="Park D.J."/>
            <person name="Whiston E."/>
            <person name="Hung C.-Y."/>
            <person name="McMahan C."/>
            <person name="White J."/>
            <person name="Sykes S."/>
            <person name="Heiman D."/>
            <person name="Young S."/>
            <person name="Zeng Q."/>
            <person name="Abouelleil A."/>
            <person name="Aftuck L."/>
            <person name="Bessette D."/>
            <person name="Brown A."/>
            <person name="FitzGerald M."/>
            <person name="Lui A."/>
            <person name="Macdonald J.P."/>
            <person name="Priest M."/>
            <person name="Orbach M.J."/>
            <person name="Galgiani J.N."/>
            <person name="Kirkland T.N."/>
            <person name="Cole G.T."/>
            <person name="Birren B.W."/>
            <person name="Henn M.R."/>
            <person name="Taylor J.W."/>
            <person name="Rounsley S.D."/>
        </authorList>
    </citation>
    <scope>NUCLEOTIDE SEQUENCE [LARGE SCALE GENOMIC DNA]</scope>
    <source>
        <strain evidence="2">RMSCC 757 / Silveira</strain>
    </source>
</reference>
<organism evidence="2">
    <name type="scientific">Coccidioides posadasii (strain RMSCC 757 / Silveira)</name>
    <name type="common">Valley fever fungus</name>
    <dbReference type="NCBI Taxonomy" id="443226"/>
    <lineage>
        <taxon>Eukaryota</taxon>
        <taxon>Fungi</taxon>
        <taxon>Dikarya</taxon>
        <taxon>Ascomycota</taxon>
        <taxon>Pezizomycotina</taxon>
        <taxon>Eurotiomycetes</taxon>
        <taxon>Eurotiomycetidae</taxon>
        <taxon>Onygenales</taxon>
        <taxon>Onygenaceae</taxon>
        <taxon>Coccidioides</taxon>
    </lineage>
</organism>
<sequence>MKETVAVKEKSHQAGGLRSLDHKARLMTGCEKGTGEQGHPGWENGENMDKERPILVPMSSDKGCGQCVRIDTVSFYFVYSCLTPTNLLSFSAERGRQRIPNPNLEFRTTSLNRKAGYKYSEESFMISLCSNSTSLSIPSRHSHKLLAIVSLLATVVPLQVLAETTCWHNSDCNERWVGYTCSCANARVKFINAMKSQGINCWTGPGFGVGCDNDCGGKCDCGRNHHWEGSC</sequence>
<keyword evidence="2" id="KW-1185">Reference proteome</keyword>
<evidence type="ECO:0000313" key="2">
    <source>
        <dbReference type="Proteomes" id="UP000002497"/>
    </source>
</evidence>
<proteinExistence type="predicted"/>